<accession>A0A0M0K4L2</accession>
<dbReference type="GO" id="GO:0055085">
    <property type="term" value="P:transmembrane transport"/>
    <property type="evidence" value="ECO:0007669"/>
    <property type="project" value="InterPro"/>
</dbReference>
<keyword evidence="8" id="KW-1185">Reference proteome</keyword>
<keyword evidence="4 6" id="KW-0472">Membrane</keyword>
<feature type="transmembrane region" description="Helical" evidence="6">
    <location>
        <begin position="286"/>
        <end position="309"/>
    </location>
</feature>
<proteinExistence type="predicted"/>
<feature type="transmembrane region" description="Helical" evidence="6">
    <location>
        <begin position="54"/>
        <end position="78"/>
    </location>
</feature>
<reference evidence="8" key="1">
    <citation type="journal article" date="2015" name="PLoS Genet.">
        <title>Genome Sequence and Transcriptome Analyses of Chrysochromulina tobin: Metabolic Tools for Enhanced Algal Fitness in the Prominent Order Prymnesiales (Haptophyceae).</title>
        <authorList>
            <person name="Hovde B.T."/>
            <person name="Deodato C.R."/>
            <person name="Hunsperger H.M."/>
            <person name="Ryken S.A."/>
            <person name="Yost W."/>
            <person name="Jha R.K."/>
            <person name="Patterson J."/>
            <person name="Monnat R.J. Jr."/>
            <person name="Barlow S.B."/>
            <person name="Starkenburg S.R."/>
            <person name="Cattolico R.A."/>
        </authorList>
    </citation>
    <scope>NUCLEOTIDE SEQUENCE</scope>
    <source>
        <strain evidence="8">CCMP291</strain>
    </source>
</reference>
<organism evidence="7 8">
    <name type="scientific">Chrysochromulina tobinii</name>
    <dbReference type="NCBI Taxonomy" id="1460289"/>
    <lineage>
        <taxon>Eukaryota</taxon>
        <taxon>Haptista</taxon>
        <taxon>Haptophyta</taxon>
        <taxon>Prymnesiophyceae</taxon>
        <taxon>Prymnesiales</taxon>
        <taxon>Chrysochromulinaceae</taxon>
        <taxon>Chrysochromulina</taxon>
    </lineage>
</organism>
<evidence type="ECO:0000313" key="7">
    <source>
        <dbReference type="EMBL" id="KOO33749.1"/>
    </source>
</evidence>
<keyword evidence="3 6" id="KW-1133">Transmembrane helix</keyword>
<dbReference type="OrthoDB" id="2133778at2759"/>
<protein>
    <submittedName>
        <fullName evidence="7">Integral membrane protein</fullName>
    </submittedName>
</protein>
<dbReference type="GO" id="GO:0016020">
    <property type="term" value="C:membrane"/>
    <property type="evidence" value="ECO:0007669"/>
    <property type="project" value="UniProtKB-SubCell"/>
</dbReference>
<feature type="transmembrane region" description="Helical" evidence="6">
    <location>
        <begin position="261"/>
        <end position="279"/>
    </location>
</feature>
<feature type="region of interest" description="Disordered" evidence="5">
    <location>
        <begin position="413"/>
        <end position="457"/>
    </location>
</feature>
<evidence type="ECO:0000256" key="4">
    <source>
        <dbReference type="ARBA" id="ARBA00023136"/>
    </source>
</evidence>
<comment type="subcellular location">
    <subcellularLocation>
        <location evidence="1">Membrane</location>
        <topology evidence="1">Multi-pass membrane protein</topology>
    </subcellularLocation>
</comment>
<dbReference type="InterPro" id="IPR004776">
    <property type="entry name" value="Mem_transp_PIN-like"/>
</dbReference>
<evidence type="ECO:0000256" key="5">
    <source>
        <dbReference type="SAM" id="MobiDB-lite"/>
    </source>
</evidence>
<evidence type="ECO:0000313" key="8">
    <source>
        <dbReference type="Proteomes" id="UP000037460"/>
    </source>
</evidence>
<keyword evidence="2 6" id="KW-0812">Transmembrane</keyword>
<evidence type="ECO:0000256" key="2">
    <source>
        <dbReference type="ARBA" id="ARBA00022692"/>
    </source>
</evidence>
<comment type="caution">
    <text evidence="7">The sequence shown here is derived from an EMBL/GenBank/DDBJ whole genome shotgun (WGS) entry which is preliminary data.</text>
</comment>
<sequence>MIVEMHVLGFVAKRLELLGHSAEEGLAAFVYTIGLPSLLFSQIATELSFDDINVILVVSILVAKLMVAALGVTLAHLVTREADGTGFAATLGGIVALLSTMSDDMATGMPIFAAFFSSRPMWVTLHLIVLSALQSMIVNPLVFVLLGVGRAKADLLLEAERALVDAREGNSSSSGVGGAISGGFAPLRPRHRRTASRGTLPQDVEDLLRGREPHAIPRQASPLMSAVAVHGVYSGASYNLISDGAPLPNAVEQLAAKLGESFLPMVLFVAGMCLSSSIGNLTSLRLAVLPTLLVVLKSVVLPIVCSLVYDGLAGVDVDSHQLRGLSHVGSYQPAERDFVFFYGLLPVSTASIAIVGSYQCTTLLLGREIGSAVVDPSITRWTLLTYMFIFFEDGQGFITFLLFALEPPSPTPAPPRKTTFATASTGPPVPCTDPSLTRSPVTLRTPPIHRVGPSELF</sequence>
<feature type="transmembrane region" description="Helical" evidence="6">
    <location>
        <begin position="339"/>
        <end position="360"/>
    </location>
</feature>
<dbReference type="AlphaFoldDB" id="A0A0M0K4L2"/>
<name>A0A0M0K4L2_9EUKA</name>
<evidence type="ECO:0000256" key="1">
    <source>
        <dbReference type="ARBA" id="ARBA00004141"/>
    </source>
</evidence>
<dbReference type="Proteomes" id="UP000037460">
    <property type="component" value="Unassembled WGS sequence"/>
</dbReference>
<evidence type="ECO:0000256" key="3">
    <source>
        <dbReference type="ARBA" id="ARBA00022989"/>
    </source>
</evidence>
<dbReference type="Pfam" id="PF03547">
    <property type="entry name" value="Mem_trans"/>
    <property type="match status" value="1"/>
</dbReference>
<gene>
    <name evidence="7" type="ORF">Ctob_014225</name>
</gene>
<feature type="region of interest" description="Disordered" evidence="5">
    <location>
        <begin position="174"/>
        <end position="204"/>
    </location>
</feature>
<evidence type="ECO:0000256" key="6">
    <source>
        <dbReference type="SAM" id="Phobius"/>
    </source>
</evidence>
<feature type="transmembrane region" description="Helical" evidence="6">
    <location>
        <begin position="122"/>
        <end position="148"/>
    </location>
</feature>
<dbReference type="EMBL" id="JWZX01001438">
    <property type="protein sequence ID" value="KOO33749.1"/>
    <property type="molecule type" value="Genomic_DNA"/>
</dbReference>